<dbReference type="CDD" id="cd10567">
    <property type="entry name" value="SWIB-MDM2_like"/>
    <property type="match status" value="1"/>
</dbReference>
<dbReference type="CDD" id="cd15568">
    <property type="entry name" value="PHD5_NSD"/>
    <property type="match status" value="1"/>
</dbReference>
<dbReference type="Pfam" id="PF25980">
    <property type="entry name" value="NERD_plant"/>
    <property type="match status" value="1"/>
</dbReference>
<dbReference type="InterPro" id="IPR019786">
    <property type="entry name" value="Zinc_finger_PHD-type_CS"/>
</dbReference>
<feature type="compositionally biased region" description="Basic and acidic residues" evidence="6">
    <location>
        <begin position="607"/>
        <end position="624"/>
    </location>
</feature>
<dbReference type="Gene3D" id="3.90.70.200">
    <property type="entry name" value="Plus-3 domain"/>
    <property type="match status" value="1"/>
</dbReference>
<keyword evidence="13" id="KW-1185">Reference proteome</keyword>
<dbReference type="Pfam" id="PF03126">
    <property type="entry name" value="Plus-3"/>
    <property type="match status" value="1"/>
</dbReference>
<dbReference type="Pfam" id="PF02201">
    <property type="entry name" value="SWIB"/>
    <property type="match status" value="1"/>
</dbReference>
<dbReference type="InterPro" id="IPR058668">
    <property type="entry name" value="NERD_dom"/>
</dbReference>
<evidence type="ECO:0000256" key="2">
    <source>
        <dbReference type="ARBA" id="ARBA00022723"/>
    </source>
</evidence>
<dbReference type="PANTHER" id="PTHR46695:SF5">
    <property type="entry name" value="RNA POLYMERASE-ASSOCIATED PROTEIN RTF1 HOMOLOG"/>
    <property type="match status" value="1"/>
</dbReference>
<dbReference type="SMART" id="SM00249">
    <property type="entry name" value="PHD"/>
    <property type="match status" value="1"/>
</dbReference>
<feature type="compositionally biased region" description="Low complexity" evidence="6">
    <location>
        <begin position="749"/>
        <end position="761"/>
    </location>
</feature>
<keyword evidence="4 5" id="KW-0862">Zinc</keyword>
<name>A0A1Y1I353_KLENI</name>
<protein>
    <submittedName>
        <fullName evidence="12">RNA polymerase I transcription factor UAF</fullName>
    </submittedName>
</protein>
<organism evidence="12 13">
    <name type="scientific">Klebsormidium nitens</name>
    <name type="common">Green alga</name>
    <name type="synonym">Ulothrix nitens</name>
    <dbReference type="NCBI Taxonomy" id="105231"/>
    <lineage>
        <taxon>Eukaryota</taxon>
        <taxon>Viridiplantae</taxon>
        <taxon>Streptophyta</taxon>
        <taxon>Klebsormidiophyceae</taxon>
        <taxon>Klebsormidiales</taxon>
        <taxon>Klebsormidiaceae</taxon>
        <taxon>Klebsormidium</taxon>
    </lineage>
</organism>
<dbReference type="InterPro" id="IPR035445">
    <property type="entry name" value="GYF-like_dom_sf"/>
</dbReference>
<feature type="compositionally biased region" description="Basic and acidic residues" evidence="6">
    <location>
        <begin position="703"/>
        <end position="746"/>
    </location>
</feature>
<evidence type="ECO:0000313" key="13">
    <source>
        <dbReference type="Proteomes" id="UP000054558"/>
    </source>
</evidence>
<feature type="region of interest" description="Disordered" evidence="6">
    <location>
        <begin position="217"/>
        <end position="265"/>
    </location>
</feature>
<dbReference type="Proteomes" id="UP000054558">
    <property type="component" value="Unassembled WGS sequence"/>
</dbReference>
<dbReference type="PROSITE" id="PS01359">
    <property type="entry name" value="ZF_PHD_1"/>
    <property type="match status" value="1"/>
</dbReference>
<evidence type="ECO:0000256" key="1">
    <source>
        <dbReference type="ARBA" id="ARBA00005803"/>
    </source>
</evidence>
<dbReference type="Pfam" id="PF02213">
    <property type="entry name" value="GYF"/>
    <property type="match status" value="1"/>
</dbReference>
<dbReference type="PROSITE" id="PS51925">
    <property type="entry name" value="SWIB_MDM2"/>
    <property type="match status" value="1"/>
</dbReference>
<evidence type="ECO:0000259" key="9">
    <source>
        <dbReference type="PROSITE" id="PS50829"/>
    </source>
</evidence>
<feature type="compositionally biased region" description="Pro residues" evidence="6">
    <location>
        <begin position="952"/>
        <end position="985"/>
    </location>
</feature>
<dbReference type="InterPro" id="IPR036128">
    <property type="entry name" value="Plus3-like_sf"/>
</dbReference>
<dbReference type="InterPro" id="IPR019787">
    <property type="entry name" value="Znf_PHD-finger"/>
</dbReference>
<dbReference type="GO" id="GO:0008270">
    <property type="term" value="F:zinc ion binding"/>
    <property type="evidence" value="ECO:0007669"/>
    <property type="project" value="UniProtKB-KW"/>
</dbReference>
<dbReference type="SUPFAM" id="SSF90229">
    <property type="entry name" value="CCCH zinc finger"/>
    <property type="match status" value="1"/>
</dbReference>
<dbReference type="SMART" id="SM00719">
    <property type="entry name" value="Plus3"/>
    <property type="match status" value="1"/>
</dbReference>
<evidence type="ECO:0000259" key="11">
    <source>
        <dbReference type="PROSITE" id="PS51925"/>
    </source>
</evidence>
<feature type="compositionally biased region" description="Low complexity" evidence="6">
    <location>
        <begin position="1045"/>
        <end position="1057"/>
    </location>
</feature>
<dbReference type="SUPFAM" id="SSF57903">
    <property type="entry name" value="FYVE/PHD zinc finger"/>
    <property type="match status" value="1"/>
</dbReference>
<feature type="compositionally biased region" description="Basic and acidic residues" evidence="6">
    <location>
        <begin position="654"/>
        <end position="693"/>
    </location>
</feature>
<dbReference type="PROSITE" id="PS50829">
    <property type="entry name" value="GYF"/>
    <property type="match status" value="1"/>
</dbReference>
<feature type="compositionally biased region" description="Low complexity" evidence="6">
    <location>
        <begin position="1065"/>
        <end position="1077"/>
    </location>
</feature>
<dbReference type="SUPFAM" id="SSF47592">
    <property type="entry name" value="SWIB/MDM2 domain"/>
    <property type="match status" value="1"/>
</dbReference>
<dbReference type="Gene3D" id="1.10.245.10">
    <property type="entry name" value="SWIB/MDM2 domain"/>
    <property type="match status" value="1"/>
</dbReference>
<dbReference type="GO" id="GO:0003677">
    <property type="term" value="F:DNA binding"/>
    <property type="evidence" value="ECO:0007669"/>
    <property type="project" value="InterPro"/>
</dbReference>
<feature type="domain" description="Plus3" evidence="10">
    <location>
        <begin position="403"/>
        <end position="536"/>
    </location>
</feature>
<dbReference type="EMBL" id="DF237104">
    <property type="protein sequence ID" value="GAQ83611.1"/>
    <property type="molecule type" value="Genomic_DNA"/>
</dbReference>
<feature type="region of interest" description="Disordered" evidence="6">
    <location>
        <begin position="351"/>
        <end position="392"/>
    </location>
</feature>
<dbReference type="SUPFAM" id="SSF55277">
    <property type="entry name" value="GYF domain"/>
    <property type="match status" value="1"/>
</dbReference>
<feature type="domain" description="PHD-type" evidence="7">
    <location>
        <begin position="80"/>
        <end position="144"/>
    </location>
</feature>
<evidence type="ECO:0000256" key="4">
    <source>
        <dbReference type="ARBA" id="ARBA00022833"/>
    </source>
</evidence>
<evidence type="ECO:0000259" key="7">
    <source>
        <dbReference type="PROSITE" id="PS50016"/>
    </source>
</evidence>
<feature type="compositionally biased region" description="Polar residues" evidence="6">
    <location>
        <begin position="1103"/>
        <end position="1123"/>
    </location>
</feature>
<evidence type="ECO:0000313" key="12">
    <source>
        <dbReference type="EMBL" id="GAQ83611.1"/>
    </source>
</evidence>
<feature type="domain" description="GYF" evidence="9">
    <location>
        <begin position="985"/>
        <end position="1039"/>
    </location>
</feature>
<evidence type="ECO:0000256" key="6">
    <source>
        <dbReference type="SAM" id="MobiDB-lite"/>
    </source>
</evidence>
<feature type="region of interest" description="Disordered" evidence="6">
    <location>
        <begin position="572"/>
        <end position="996"/>
    </location>
</feature>
<evidence type="ECO:0000256" key="5">
    <source>
        <dbReference type="PROSITE-ProRule" id="PRU00723"/>
    </source>
</evidence>
<evidence type="ECO:0000259" key="8">
    <source>
        <dbReference type="PROSITE" id="PS50103"/>
    </source>
</evidence>
<dbReference type="InterPro" id="IPR011011">
    <property type="entry name" value="Znf_FYVE_PHD"/>
</dbReference>
<feature type="compositionally biased region" description="Low complexity" evidence="6">
    <location>
        <begin position="221"/>
        <end position="231"/>
    </location>
</feature>
<dbReference type="SUPFAM" id="SSF159042">
    <property type="entry name" value="Plus3-like"/>
    <property type="match status" value="1"/>
</dbReference>
<sequence>MAENVKADDVEETSLRGDEFLADPDEGKGSDTETTHTDLQEEIEEQDDGVKSAFSRKRPPEEYPTEGKKAKVEVEEKVTEDVCFVCHDGGALVACDKRDCPKVYHTECIGVDVVEENKTWYCGRHYCEECNKPAAYHCVTCYRAYCPAHFRTADFTVLKKKLGLCFMCLPQVRLIEGGDVSETGDSEIEVKEILFRDYWLNQRSKLGLSLPKTEGARQLRSSAQAPAAAEGEQAEGDEEGSAATDDLGADDDATAAAPAPAERRKFDSWASPELLAFLGGRGHDVSKALPRDDVEKAVWDHVREKGLQAPDKPAEIRCDEALEKLLRRKTVGRLAMLRILQEQFSGSLTQRGVSGRRLQKGPSAGKGRKVTKRLTRTDSKKKKSAAATSKDAEDGATKEQYAAISRKNIELLYIRRSLLESLVESPDFERVVLGAFVRIKTIAIDNPTKAAYRLVPVIGFAEGTEYTFGRKPTKRLLKVQNLSKVEDTLMDTLSSQDFDEDEMARLWRATKVAEVFQPMTVGHVEAKAREILPFRVDEAMEAEKQKLINLRDRASELGEMKELKRIVEQLKEVERPETRAGRLSAPLGIEADPKMDPAVPYDPEAEEREKKEKEAQQRAAEQKKATAAPVKSPRNRRDDRTSRWGPAGRGSDPPGKDDRRKGADSGLDKRRPIERAPERSRERSRERERERGRRSPYQGGRGGPRDRDIVSPRDDDRRKESGPDRRGGGERFNERPPRASRFDEPPPRGGDSSRPGISPRFGGDRPRDRERGPSNDRPGNGFERKERTPPFGPGFLGPPGNGGRGSGFMAPSGGGGRGGPPPREGPGRSVVRDARDLPLLQTPPTFAAPVRPPMDLGALHVRDPSKNRQPFAGPFDNRPSGNRPEYGKYDAPRALDPPRTFEPQRSFEPPPAVTQQQQGAPPTRTPPLHTDTAGYRGFGDRSGVRPPFRSGQPPPIAPLPIPAALPPAAPAPAAVPVPPYVPPPDPKWHYRDPQGVQQGPFTLAQLKKWQATGAFPSELKVWMENRPESSAVLLTSILATEAGRPSQPAPSQAPAAQVGGTFQSRTPAEPARTATPPVSHERPEATRFGGTSRWEPAPGGPRNNPQPSYGASARPNETASGVQGYQGEVRGPSESTFVSRDYAPRPSEGDRVQSSFGRANGGRGPPANFARAQDEGDRWKGNPLPRGDVTRGQFDAAPRRNLETGPGGNVAPQYRGQPPAGGSSRDGYEERAERPYGAQGPPGSMHRPKQNRACMYFAKGYCVKGDTCDFLHQR</sequence>
<dbReference type="STRING" id="105231.A0A1Y1I353"/>
<dbReference type="InterPro" id="IPR004343">
    <property type="entry name" value="Plus-3_dom"/>
</dbReference>
<feature type="region of interest" description="Disordered" evidence="6">
    <location>
        <begin position="1"/>
        <end position="69"/>
    </location>
</feature>
<reference evidence="12 13" key="1">
    <citation type="journal article" date="2014" name="Nat. Commun.">
        <title>Klebsormidium flaccidum genome reveals primary factors for plant terrestrial adaptation.</title>
        <authorList>
            <person name="Hori K."/>
            <person name="Maruyama F."/>
            <person name="Fujisawa T."/>
            <person name="Togashi T."/>
            <person name="Yamamoto N."/>
            <person name="Seo M."/>
            <person name="Sato S."/>
            <person name="Yamada T."/>
            <person name="Mori H."/>
            <person name="Tajima N."/>
            <person name="Moriyama T."/>
            <person name="Ikeuchi M."/>
            <person name="Watanabe M."/>
            <person name="Wada H."/>
            <person name="Kobayashi K."/>
            <person name="Saito M."/>
            <person name="Masuda T."/>
            <person name="Sasaki-Sekimoto Y."/>
            <person name="Mashiguchi K."/>
            <person name="Awai K."/>
            <person name="Shimojima M."/>
            <person name="Masuda S."/>
            <person name="Iwai M."/>
            <person name="Nobusawa T."/>
            <person name="Narise T."/>
            <person name="Kondo S."/>
            <person name="Saito H."/>
            <person name="Sato R."/>
            <person name="Murakawa M."/>
            <person name="Ihara Y."/>
            <person name="Oshima-Yamada Y."/>
            <person name="Ohtaka K."/>
            <person name="Satoh M."/>
            <person name="Sonobe K."/>
            <person name="Ishii M."/>
            <person name="Ohtani R."/>
            <person name="Kanamori-Sato M."/>
            <person name="Honoki R."/>
            <person name="Miyazaki D."/>
            <person name="Mochizuki H."/>
            <person name="Umetsu J."/>
            <person name="Higashi K."/>
            <person name="Shibata D."/>
            <person name="Kamiya Y."/>
            <person name="Sato N."/>
            <person name="Nakamura Y."/>
            <person name="Tabata S."/>
            <person name="Ida S."/>
            <person name="Kurokawa K."/>
            <person name="Ohta H."/>
        </authorList>
    </citation>
    <scope>NUCLEOTIDE SEQUENCE [LARGE SCALE GENOMIC DNA]</scope>
    <source>
        <strain evidence="12 13">NIES-2285</strain>
    </source>
</reference>
<evidence type="ECO:0000259" key="10">
    <source>
        <dbReference type="PROSITE" id="PS51360"/>
    </source>
</evidence>
<dbReference type="SMART" id="SM00444">
    <property type="entry name" value="GYF"/>
    <property type="match status" value="1"/>
</dbReference>
<feature type="compositionally biased region" description="Basic and acidic residues" evidence="6">
    <location>
        <begin position="762"/>
        <end position="774"/>
    </location>
</feature>
<dbReference type="InterPro" id="IPR000571">
    <property type="entry name" value="Znf_CCCH"/>
</dbReference>
<evidence type="ECO:0000256" key="3">
    <source>
        <dbReference type="ARBA" id="ARBA00022771"/>
    </source>
</evidence>
<dbReference type="SMART" id="SM00356">
    <property type="entry name" value="ZnF_C3H1"/>
    <property type="match status" value="1"/>
</dbReference>
<proteinExistence type="inferred from homology"/>
<dbReference type="InterPro" id="IPR036885">
    <property type="entry name" value="SWIB_MDM2_dom_sf"/>
</dbReference>
<feature type="domain" description="C3H1-type" evidence="8">
    <location>
        <begin position="1248"/>
        <end position="1274"/>
    </location>
</feature>
<dbReference type="InterPro" id="IPR001965">
    <property type="entry name" value="Znf_PHD"/>
</dbReference>
<feature type="compositionally biased region" description="Basic and acidic residues" evidence="6">
    <location>
        <begin position="1"/>
        <end position="39"/>
    </location>
</feature>
<dbReference type="AlphaFoldDB" id="A0A1Y1I353"/>
<feature type="compositionally biased region" description="Gly residues" evidence="6">
    <location>
        <begin position="794"/>
        <end position="818"/>
    </location>
</feature>
<dbReference type="InterPro" id="IPR036855">
    <property type="entry name" value="Znf_CCCH_sf"/>
</dbReference>
<feature type="compositionally biased region" description="Basic residues" evidence="6">
    <location>
        <begin position="366"/>
        <end position="384"/>
    </location>
</feature>
<dbReference type="Gene3D" id="3.30.1490.40">
    <property type="match status" value="1"/>
</dbReference>
<dbReference type="OMA" id="QFICELH"/>
<dbReference type="Gene3D" id="3.30.40.10">
    <property type="entry name" value="Zinc/RING finger domain, C3HC4 (zinc finger)"/>
    <property type="match status" value="1"/>
</dbReference>
<dbReference type="InterPro" id="IPR003169">
    <property type="entry name" value="GYF"/>
</dbReference>
<feature type="zinc finger region" description="C3H1-type" evidence="5">
    <location>
        <begin position="1248"/>
        <end position="1274"/>
    </location>
</feature>
<keyword evidence="2 5" id="KW-0479">Metal-binding</keyword>
<feature type="compositionally biased region" description="Basic and acidic residues" evidence="6">
    <location>
        <begin position="58"/>
        <end position="69"/>
    </location>
</feature>
<dbReference type="InterPro" id="IPR013083">
    <property type="entry name" value="Znf_RING/FYVE/PHD"/>
</dbReference>
<dbReference type="InterPro" id="IPR003121">
    <property type="entry name" value="SWIB_MDM2_domain"/>
</dbReference>
<dbReference type="PROSITE" id="PS01358">
    <property type="entry name" value="ZF_RANBP2_1"/>
    <property type="match status" value="1"/>
</dbReference>
<dbReference type="PROSITE" id="PS50016">
    <property type="entry name" value="ZF_PHD_2"/>
    <property type="match status" value="1"/>
</dbReference>
<comment type="similarity">
    <text evidence="1">Belongs to the MDM2/MDM4 family.</text>
</comment>
<dbReference type="InterPro" id="IPR001876">
    <property type="entry name" value="Znf_RanBP2"/>
</dbReference>
<feature type="region of interest" description="Disordered" evidence="6">
    <location>
        <begin position="1042"/>
        <end position="1249"/>
    </location>
</feature>
<keyword evidence="3 5" id="KW-0863">Zinc-finger</keyword>
<dbReference type="OrthoDB" id="6415790at2759"/>
<dbReference type="PANTHER" id="PTHR46695">
    <property type="entry name" value="ZINC FINGER CCCH DOMAIN-CONTAINING PROTEIN 44-RELATED"/>
    <property type="match status" value="1"/>
</dbReference>
<dbReference type="PROSITE" id="PS50103">
    <property type="entry name" value="ZF_C3H1"/>
    <property type="match status" value="1"/>
</dbReference>
<dbReference type="PROSITE" id="PS51360">
    <property type="entry name" value="PLUS3"/>
    <property type="match status" value="1"/>
</dbReference>
<gene>
    <name evidence="12" type="ORF">KFL_001550010</name>
</gene>
<feature type="domain" description="DM2" evidence="11">
    <location>
        <begin position="263"/>
        <end position="346"/>
    </location>
</feature>
<accession>A0A1Y1I353</accession>